<protein>
    <submittedName>
        <fullName evidence="1">Uncharacterized protein</fullName>
    </submittedName>
</protein>
<dbReference type="Proteomes" id="UP001202134">
    <property type="component" value="Unassembled WGS sequence"/>
</dbReference>
<sequence length="55" mass="6163">MADGLKIAGWVANQVDADMSEIKENLASLTELMSGPFWVMCQTSLLQQRKRLHSI</sequence>
<dbReference type="RefSeq" id="WP_248955405.1">
    <property type="nucleotide sequence ID" value="NZ_JAKIKU010000003.1"/>
</dbReference>
<gene>
    <name evidence="1" type="ORF">L2737_08075</name>
</gene>
<dbReference type="EMBL" id="JAKIKU010000003">
    <property type="protein sequence ID" value="MCL1045285.1"/>
    <property type="molecule type" value="Genomic_DNA"/>
</dbReference>
<comment type="caution">
    <text evidence="1">The sequence shown here is derived from an EMBL/GenBank/DDBJ whole genome shotgun (WGS) entry which is preliminary data.</text>
</comment>
<evidence type="ECO:0000313" key="2">
    <source>
        <dbReference type="Proteomes" id="UP001202134"/>
    </source>
</evidence>
<name>A0ABT0KN63_9GAMM</name>
<reference evidence="1 2" key="1">
    <citation type="submission" date="2022-01" db="EMBL/GenBank/DDBJ databases">
        <title>Whole genome-based taxonomy of the Shewanellaceae.</title>
        <authorList>
            <person name="Martin-Rodriguez A.J."/>
        </authorList>
    </citation>
    <scope>NUCLEOTIDE SEQUENCE [LARGE SCALE GENOMIC DNA]</scope>
    <source>
        <strain evidence="1 2">DSM 24955</strain>
    </source>
</reference>
<accession>A0ABT0KN63</accession>
<evidence type="ECO:0000313" key="1">
    <source>
        <dbReference type="EMBL" id="MCL1045285.1"/>
    </source>
</evidence>
<dbReference type="InterPro" id="IPR027417">
    <property type="entry name" value="P-loop_NTPase"/>
</dbReference>
<proteinExistence type="predicted"/>
<keyword evidence="2" id="KW-1185">Reference proteome</keyword>
<organism evidence="1 2">
    <name type="scientific">Shewanella electrodiphila</name>
    <dbReference type="NCBI Taxonomy" id="934143"/>
    <lineage>
        <taxon>Bacteria</taxon>
        <taxon>Pseudomonadati</taxon>
        <taxon>Pseudomonadota</taxon>
        <taxon>Gammaproteobacteria</taxon>
        <taxon>Alteromonadales</taxon>
        <taxon>Shewanellaceae</taxon>
        <taxon>Shewanella</taxon>
    </lineage>
</organism>
<dbReference type="Gene3D" id="3.40.50.300">
    <property type="entry name" value="P-loop containing nucleotide triphosphate hydrolases"/>
    <property type="match status" value="1"/>
</dbReference>